<protein>
    <recommendedName>
        <fullName evidence="11">Trichome birefringence-like N-terminal domain-containing protein</fullName>
    </recommendedName>
</protein>
<feature type="domain" description="Trichome birefringence-like N-terminal" evidence="8">
    <location>
        <begin position="84"/>
        <end position="138"/>
    </location>
</feature>
<dbReference type="InterPro" id="IPR026057">
    <property type="entry name" value="TBL_C"/>
</dbReference>
<reference evidence="9 10" key="1">
    <citation type="journal article" date="2017" name="Nat. Commun.">
        <title>Genome assembly with in vitro proximity ligation data and whole-genome triplication in lettuce.</title>
        <authorList>
            <person name="Reyes-Chin-Wo S."/>
            <person name="Wang Z."/>
            <person name="Yang X."/>
            <person name="Kozik A."/>
            <person name="Arikit S."/>
            <person name="Song C."/>
            <person name="Xia L."/>
            <person name="Froenicke L."/>
            <person name="Lavelle D.O."/>
            <person name="Truco M.J."/>
            <person name="Xia R."/>
            <person name="Zhu S."/>
            <person name="Xu C."/>
            <person name="Xu H."/>
            <person name="Xu X."/>
            <person name="Cox K."/>
            <person name="Korf I."/>
            <person name="Meyers B.C."/>
            <person name="Michelmore R.W."/>
        </authorList>
    </citation>
    <scope>NUCLEOTIDE SEQUENCE [LARGE SCALE GENOMIC DNA]</scope>
    <source>
        <strain evidence="10">cv. Salinas</strain>
        <tissue evidence="9">Seedlings</tissue>
    </source>
</reference>
<evidence type="ECO:0000256" key="6">
    <source>
        <dbReference type="ARBA" id="ARBA00023136"/>
    </source>
</evidence>
<dbReference type="PANTHER" id="PTHR32285:SF286">
    <property type="entry name" value="PMR5 DOMAIN, PC-ESTERASE, PROTEIN TRICHOME BIREFRINGENCE-LIKE 34"/>
    <property type="match status" value="1"/>
</dbReference>
<keyword evidence="6" id="KW-0472">Membrane</keyword>
<dbReference type="GO" id="GO:0016020">
    <property type="term" value="C:membrane"/>
    <property type="evidence" value="ECO:0007669"/>
    <property type="project" value="UniProtKB-SubCell"/>
</dbReference>
<proteinExistence type="inferred from homology"/>
<evidence type="ECO:0000259" key="8">
    <source>
        <dbReference type="Pfam" id="PF14416"/>
    </source>
</evidence>
<dbReference type="Proteomes" id="UP000235145">
    <property type="component" value="Unassembled WGS sequence"/>
</dbReference>
<comment type="subcellular location">
    <subcellularLocation>
        <location evidence="1">Membrane</location>
        <topology evidence="1">Single-pass membrane protein</topology>
    </subcellularLocation>
</comment>
<sequence>MGLKHYSMGSWDMKTMFHCCLFIFFLGGLATLRFFRNNNLEAVLIISKVKVTDPTSTTTNINTSTPAFDDPRTLNIAPPSSTDSCDLFSGRWVHDNKSHYPLYKEHECPYLNGDLACLTYGRKDSKYQQWRWQPNDCDFPRFDGEAVVKRLRGKRLLFVGDSINRNQWDSMICMLQSSIPGKKEVNSKGLNGTLYSFRAHDYNISVDYYWAPMLVESNGDDPFDHRAHLRVIRSKAIEKHAKHWVDADVIIFNSCLWWRLPTVTLLKSAGSLMGAPNQVVEVIDSPRAYKMALETWSKWVHANINPSKTKLFYMGHTAAHAWATDWGGKKHETCYGETEPLMDYRFWEIGTDPNILRILESSLSKLKAKGVNVQMINITQLTQARRDAHPTIYRKLWRPFTEDEKKKPHSISDCAHWCLPGVPDIWNELLLAYIFPTTAIAYQ</sequence>
<evidence type="ECO:0000259" key="7">
    <source>
        <dbReference type="Pfam" id="PF13839"/>
    </source>
</evidence>
<dbReference type="PANTHER" id="PTHR32285">
    <property type="entry name" value="PROTEIN TRICHOME BIREFRINGENCE-LIKE 9-RELATED"/>
    <property type="match status" value="1"/>
</dbReference>
<dbReference type="Gramene" id="rna-gnl|WGS:NBSK|LSAT_9X37700_mrna">
    <property type="protein sequence ID" value="cds-PLY95996.1"/>
    <property type="gene ID" value="gene-LSAT_9X37700"/>
</dbReference>
<dbReference type="InterPro" id="IPR029962">
    <property type="entry name" value="TBL"/>
</dbReference>
<dbReference type="GO" id="GO:0005794">
    <property type="term" value="C:Golgi apparatus"/>
    <property type="evidence" value="ECO:0000318"/>
    <property type="project" value="GO_Central"/>
</dbReference>
<evidence type="ECO:0000256" key="1">
    <source>
        <dbReference type="ARBA" id="ARBA00004167"/>
    </source>
</evidence>
<evidence type="ECO:0000256" key="4">
    <source>
        <dbReference type="ARBA" id="ARBA00022968"/>
    </source>
</evidence>
<comment type="caution">
    <text evidence="9">The sequence shown here is derived from an EMBL/GenBank/DDBJ whole genome shotgun (WGS) entry which is preliminary data.</text>
</comment>
<dbReference type="Pfam" id="PF14416">
    <property type="entry name" value="PMR5N"/>
    <property type="match status" value="1"/>
</dbReference>
<keyword evidence="4" id="KW-0735">Signal-anchor</keyword>
<gene>
    <name evidence="9" type="ORF">LSAT_V11C900469550</name>
</gene>
<accession>A0A9R1UIY9</accession>
<name>A0A9R1UIY9_LACSA</name>
<evidence type="ECO:0008006" key="11">
    <source>
        <dbReference type="Google" id="ProtNLM"/>
    </source>
</evidence>
<dbReference type="AlphaFoldDB" id="A0A9R1UIY9"/>
<dbReference type="InterPro" id="IPR025846">
    <property type="entry name" value="TBL_N"/>
</dbReference>
<keyword evidence="3" id="KW-0812">Transmembrane</keyword>
<dbReference type="Pfam" id="PF13839">
    <property type="entry name" value="PC-Esterase"/>
    <property type="match status" value="1"/>
</dbReference>
<organism evidence="9 10">
    <name type="scientific">Lactuca sativa</name>
    <name type="common">Garden lettuce</name>
    <dbReference type="NCBI Taxonomy" id="4236"/>
    <lineage>
        <taxon>Eukaryota</taxon>
        <taxon>Viridiplantae</taxon>
        <taxon>Streptophyta</taxon>
        <taxon>Embryophyta</taxon>
        <taxon>Tracheophyta</taxon>
        <taxon>Spermatophyta</taxon>
        <taxon>Magnoliopsida</taxon>
        <taxon>eudicotyledons</taxon>
        <taxon>Gunneridae</taxon>
        <taxon>Pentapetalae</taxon>
        <taxon>asterids</taxon>
        <taxon>campanulids</taxon>
        <taxon>Asterales</taxon>
        <taxon>Asteraceae</taxon>
        <taxon>Cichorioideae</taxon>
        <taxon>Cichorieae</taxon>
        <taxon>Lactucinae</taxon>
        <taxon>Lactuca</taxon>
    </lineage>
</organism>
<keyword evidence="10" id="KW-1185">Reference proteome</keyword>
<evidence type="ECO:0000256" key="5">
    <source>
        <dbReference type="ARBA" id="ARBA00022989"/>
    </source>
</evidence>
<comment type="similarity">
    <text evidence="2">Belongs to the PC-esterase family. TBL subfamily.</text>
</comment>
<keyword evidence="5" id="KW-1133">Transmembrane helix</keyword>
<evidence type="ECO:0000256" key="3">
    <source>
        <dbReference type="ARBA" id="ARBA00022692"/>
    </source>
</evidence>
<feature type="domain" description="Trichome birefringence-like C-terminal" evidence="7">
    <location>
        <begin position="140"/>
        <end position="432"/>
    </location>
</feature>
<evidence type="ECO:0000313" key="9">
    <source>
        <dbReference type="EMBL" id="KAJ0188116.1"/>
    </source>
</evidence>
<evidence type="ECO:0000256" key="2">
    <source>
        <dbReference type="ARBA" id="ARBA00007727"/>
    </source>
</evidence>
<dbReference type="EMBL" id="NBSK02000009">
    <property type="protein sequence ID" value="KAJ0188116.1"/>
    <property type="molecule type" value="Genomic_DNA"/>
</dbReference>
<dbReference type="GO" id="GO:0016413">
    <property type="term" value="F:O-acetyltransferase activity"/>
    <property type="evidence" value="ECO:0000318"/>
    <property type="project" value="GO_Central"/>
</dbReference>
<evidence type="ECO:0000313" key="10">
    <source>
        <dbReference type="Proteomes" id="UP000235145"/>
    </source>
</evidence>